<gene>
    <name evidence="1" type="ORF">Pla175_27740</name>
</gene>
<accession>A0A518DD22</accession>
<evidence type="ECO:0000313" key="2">
    <source>
        <dbReference type="Proteomes" id="UP000317429"/>
    </source>
</evidence>
<dbReference type="OrthoDB" id="83685at2"/>
<protein>
    <submittedName>
        <fullName evidence="1">Uncharacterized protein</fullName>
    </submittedName>
</protein>
<reference evidence="1 2" key="1">
    <citation type="submission" date="2019-02" db="EMBL/GenBank/DDBJ databases">
        <title>Deep-cultivation of Planctomycetes and their phenomic and genomic characterization uncovers novel biology.</title>
        <authorList>
            <person name="Wiegand S."/>
            <person name="Jogler M."/>
            <person name="Boedeker C."/>
            <person name="Pinto D."/>
            <person name="Vollmers J."/>
            <person name="Rivas-Marin E."/>
            <person name="Kohn T."/>
            <person name="Peeters S.H."/>
            <person name="Heuer A."/>
            <person name="Rast P."/>
            <person name="Oberbeckmann S."/>
            <person name="Bunk B."/>
            <person name="Jeske O."/>
            <person name="Meyerdierks A."/>
            <person name="Storesund J.E."/>
            <person name="Kallscheuer N."/>
            <person name="Luecker S."/>
            <person name="Lage O.M."/>
            <person name="Pohl T."/>
            <person name="Merkel B.J."/>
            <person name="Hornburger P."/>
            <person name="Mueller R.-W."/>
            <person name="Bruemmer F."/>
            <person name="Labrenz M."/>
            <person name="Spormann A.M."/>
            <person name="Op den Camp H."/>
            <person name="Overmann J."/>
            <person name="Amann R."/>
            <person name="Jetten M.S.M."/>
            <person name="Mascher T."/>
            <person name="Medema M.H."/>
            <person name="Devos D.P."/>
            <person name="Kaster A.-K."/>
            <person name="Ovreas L."/>
            <person name="Rohde M."/>
            <person name="Galperin M.Y."/>
            <person name="Jogler C."/>
        </authorList>
    </citation>
    <scope>NUCLEOTIDE SEQUENCE [LARGE SCALE GENOMIC DNA]</scope>
    <source>
        <strain evidence="1 2">Pla175</strain>
    </source>
</reference>
<proteinExistence type="predicted"/>
<dbReference type="Proteomes" id="UP000317429">
    <property type="component" value="Chromosome"/>
</dbReference>
<name>A0A518DD22_9BACT</name>
<dbReference type="KEGG" id="pnd:Pla175_27740"/>
<dbReference type="AlphaFoldDB" id="A0A518DD22"/>
<dbReference type="RefSeq" id="WP_145285802.1">
    <property type="nucleotide sequence ID" value="NZ_CP036291.1"/>
</dbReference>
<evidence type="ECO:0000313" key="1">
    <source>
        <dbReference type="EMBL" id="QDU89384.1"/>
    </source>
</evidence>
<organism evidence="1 2">
    <name type="scientific">Pirellulimonas nuda</name>
    <dbReference type="NCBI Taxonomy" id="2528009"/>
    <lineage>
        <taxon>Bacteria</taxon>
        <taxon>Pseudomonadati</taxon>
        <taxon>Planctomycetota</taxon>
        <taxon>Planctomycetia</taxon>
        <taxon>Pirellulales</taxon>
        <taxon>Lacipirellulaceae</taxon>
        <taxon>Pirellulimonas</taxon>
    </lineage>
</organism>
<keyword evidence="2" id="KW-1185">Reference proteome</keyword>
<sequence>MAHNRISFVTYTRRGRPAYLCAPGTRLVQSPADRMVSERRNVVAPLHDADPGRAAQAAQQIASQHGKEVIPALLMGFDPRGGYGHALRLWLLDQLDPIGARRLVEECRDLGSDVVARAATGIARYHYRRSCLTPFTPLDVARELPAPDA</sequence>
<dbReference type="EMBL" id="CP036291">
    <property type="protein sequence ID" value="QDU89384.1"/>
    <property type="molecule type" value="Genomic_DNA"/>
</dbReference>